<evidence type="ECO:0000313" key="2">
    <source>
        <dbReference type="Proteomes" id="UP000265520"/>
    </source>
</evidence>
<comment type="caution">
    <text evidence="1">The sequence shown here is derived from an EMBL/GenBank/DDBJ whole genome shotgun (WGS) entry which is preliminary data.</text>
</comment>
<reference evidence="1 2" key="1">
    <citation type="journal article" date="2018" name="Front. Plant Sci.">
        <title>Red Clover (Trifolium pratense) and Zigzag Clover (T. medium) - A Picture of Genomic Similarities and Differences.</title>
        <authorList>
            <person name="Dluhosova J."/>
            <person name="Istvanek J."/>
            <person name="Nedelnik J."/>
            <person name="Repkova J."/>
        </authorList>
    </citation>
    <scope>NUCLEOTIDE SEQUENCE [LARGE SCALE GENOMIC DNA]</scope>
    <source>
        <strain evidence="2">cv. 10/8</strain>
        <tissue evidence="1">Leaf</tissue>
    </source>
</reference>
<sequence length="68" mass="7749">QKSNSEVILTPRWIPSRHDERKLNCQVYVLPKQEISSIVPTLGSSWHDRTNVGIIAARWATMVYDGKA</sequence>
<name>A0A392R3E8_9FABA</name>
<dbReference type="AlphaFoldDB" id="A0A392R3E8"/>
<dbReference type="EMBL" id="LXQA010179021">
    <property type="protein sequence ID" value="MCI30366.1"/>
    <property type="molecule type" value="Genomic_DNA"/>
</dbReference>
<evidence type="ECO:0000313" key="1">
    <source>
        <dbReference type="EMBL" id="MCI30366.1"/>
    </source>
</evidence>
<organism evidence="1 2">
    <name type="scientific">Trifolium medium</name>
    <dbReference type="NCBI Taxonomy" id="97028"/>
    <lineage>
        <taxon>Eukaryota</taxon>
        <taxon>Viridiplantae</taxon>
        <taxon>Streptophyta</taxon>
        <taxon>Embryophyta</taxon>
        <taxon>Tracheophyta</taxon>
        <taxon>Spermatophyta</taxon>
        <taxon>Magnoliopsida</taxon>
        <taxon>eudicotyledons</taxon>
        <taxon>Gunneridae</taxon>
        <taxon>Pentapetalae</taxon>
        <taxon>rosids</taxon>
        <taxon>fabids</taxon>
        <taxon>Fabales</taxon>
        <taxon>Fabaceae</taxon>
        <taxon>Papilionoideae</taxon>
        <taxon>50 kb inversion clade</taxon>
        <taxon>NPAAA clade</taxon>
        <taxon>Hologalegina</taxon>
        <taxon>IRL clade</taxon>
        <taxon>Trifolieae</taxon>
        <taxon>Trifolium</taxon>
    </lineage>
</organism>
<proteinExistence type="predicted"/>
<keyword evidence="2" id="KW-1185">Reference proteome</keyword>
<dbReference type="Proteomes" id="UP000265520">
    <property type="component" value="Unassembled WGS sequence"/>
</dbReference>
<feature type="non-terminal residue" evidence="1">
    <location>
        <position position="1"/>
    </location>
</feature>
<accession>A0A392R3E8</accession>
<protein>
    <submittedName>
        <fullName evidence="1">Uncharacterized protein</fullName>
    </submittedName>
</protein>